<name>A0A8J8P0B5_HALGN</name>
<dbReference type="AlphaFoldDB" id="A0A8J8P0B5"/>
<gene>
    <name evidence="1" type="ORF">FGO68_gene13063</name>
</gene>
<sequence>MKAPTHSTVGGLPQRTIGREWTPYHSVNEYQMCQISLITLNYIQFYIDNQQLQQKETILKTQERDFLRKGL</sequence>
<comment type="caution">
    <text evidence="1">The sequence shown here is derived from an EMBL/GenBank/DDBJ whole genome shotgun (WGS) entry which is preliminary data.</text>
</comment>
<proteinExistence type="predicted"/>
<reference evidence="1" key="1">
    <citation type="submission" date="2019-06" db="EMBL/GenBank/DDBJ databases">
        <authorList>
            <person name="Zheng W."/>
        </authorList>
    </citation>
    <scope>NUCLEOTIDE SEQUENCE</scope>
    <source>
        <strain evidence="1">QDHG01</strain>
    </source>
</reference>
<evidence type="ECO:0000313" key="1">
    <source>
        <dbReference type="EMBL" id="TNV83336.1"/>
    </source>
</evidence>
<organism evidence="1 2">
    <name type="scientific">Halteria grandinella</name>
    <dbReference type="NCBI Taxonomy" id="5974"/>
    <lineage>
        <taxon>Eukaryota</taxon>
        <taxon>Sar</taxon>
        <taxon>Alveolata</taxon>
        <taxon>Ciliophora</taxon>
        <taxon>Intramacronucleata</taxon>
        <taxon>Spirotrichea</taxon>
        <taxon>Stichotrichia</taxon>
        <taxon>Sporadotrichida</taxon>
        <taxon>Halteriidae</taxon>
        <taxon>Halteria</taxon>
    </lineage>
</organism>
<accession>A0A8J8P0B5</accession>
<dbReference type="Proteomes" id="UP000785679">
    <property type="component" value="Unassembled WGS sequence"/>
</dbReference>
<protein>
    <submittedName>
        <fullName evidence="1">Uncharacterized protein</fullName>
    </submittedName>
</protein>
<keyword evidence="2" id="KW-1185">Reference proteome</keyword>
<dbReference type="EMBL" id="RRYP01003928">
    <property type="protein sequence ID" value="TNV83336.1"/>
    <property type="molecule type" value="Genomic_DNA"/>
</dbReference>
<evidence type="ECO:0000313" key="2">
    <source>
        <dbReference type="Proteomes" id="UP000785679"/>
    </source>
</evidence>